<dbReference type="Proteomes" id="UP000294862">
    <property type="component" value="Unassembled WGS sequence"/>
</dbReference>
<comment type="caution">
    <text evidence="2">The sequence shown here is derived from an EMBL/GenBank/DDBJ whole genome shotgun (WGS) entry which is preliminary data.</text>
</comment>
<dbReference type="RefSeq" id="WP_131991646.1">
    <property type="nucleotide sequence ID" value="NZ_SLWQ01000001.1"/>
</dbReference>
<dbReference type="Pfam" id="PF03435">
    <property type="entry name" value="Sacchrp_dh_NADP"/>
    <property type="match status" value="1"/>
</dbReference>
<protein>
    <submittedName>
        <fullName evidence="2">Saccharopine dehydrogenase-like protein</fullName>
    </submittedName>
</protein>
<proteinExistence type="predicted"/>
<feature type="domain" description="Saccharopine dehydrogenase NADP binding" evidence="1">
    <location>
        <begin position="11"/>
        <end position="116"/>
    </location>
</feature>
<reference evidence="2 3" key="1">
    <citation type="journal article" date="2015" name="Stand. Genomic Sci.">
        <title>Genomic Encyclopedia of Bacterial and Archaeal Type Strains, Phase III: the genomes of soil and plant-associated and newly described type strains.</title>
        <authorList>
            <person name="Whitman W.B."/>
            <person name="Woyke T."/>
            <person name="Klenk H.P."/>
            <person name="Zhou Y."/>
            <person name="Lilburn T.G."/>
            <person name="Beck B.J."/>
            <person name="De Vos P."/>
            <person name="Vandamme P."/>
            <person name="Eisen J.A."/>
            <person name="Garrity G."/>
            <person name="Hugenholtz P."/>
            <person name="Kyrpides N.C."/>
        </authorList>
    </citation>
    <scope>NUCLEOTIDE SEQUENCE [LARGE SCALE GENOMIC DNA]</scope>
    <source>
        <strain evidence="2 3">A3</strain>
    </source>
</reference>
<keyword evidence="3" id="KW-1185">Reference proteome</keyword>
<evidence type="ECO:0000313" key="2">
    <source>
        <dbReference type="EMBL" id="TCO42620.1"/>
    </source>
</evidence>
<evidence type="ECO:0000259" key="1">
    <source>
        <dbReference type="Pfam" id="PF03435"/>
    </source>
</evidence>
<dbReference type="Gene3D" id="3.40.50.720">
    <property type="entry name" value="NAD(P)-binding Rossmann-like Domain"/>
    <property type="match status" value="1"/>
</dbReference>
<accession>A0A4V6NNG1</accession>
<dbReference type="EMBL" id="SLWQ01000001">
    <property type="protein sequence ID" value="TCO42620.1"/>
    <property type="molecule type" value="Genomic_DNA"/>
</dbReference>
<dbReference type="PANTHER" id="PTHR43796:SF2">
    <property type="entry name" value="CARBOXYNORSPERMIDINE SYNTHASE"/>
    <property type="match status" value="1"/>
</dbReference>
<gene>
    <name evidence="2" type="ORF">EV148_10125</name>
</gene>
<evidence type="ECO:0000313" key="3">
    <source>
        <dbReference type="Proteomes" id="UP000294862"/>
    </source>
</evidence>
<dbReference type="AlphaFoldDB" id="A0A4V6NNG1"/>
<dbReference type="InterPro" id="IPR036291">
    <property type="entry name" value="NAD(P)-bd_dom_sf"/>
</dbReference>
<dbReference type="InterPro" id="IPR005097">
    <property type="entry name" value="Sacchrp_dh_NADP-bd"/>
</dbReference>
<dbReference type="PANTHER" id="PTHR43796">
    <property type="entry name" value="CARBOXYNORSPERMIDINE SYNTHASE"/>
    <property type="match status" value="1"/>
</dbReference>
<dbReference type="OrthoDB" id="528778at2"/>
<dbReference type="SUPFAM" id="SSF51735">
    <property type="entry name" value="NAD(P)-binding Rossmann-fold domains"/>
    <property type="match status" value="1"/>
</dbReference>
<organism evidence="2 3">
    <name type="scientific">Dokdonella fugitiva</name>
    <dbReference type="NCBI Taxonomy" id="328517"/>
    <lineage>
        <taxon>Bacteria</taxon>
        <taxon>Pseudomonadati</taxon>
        <taxon>Pseudomonadota</taxon>
        <taxon>Gammaproteobacteria</taxon>
        <taxon>Lysobacterales</taxon>
        <taxon>Rhodanobacteraceae</taxon>
        <taxon>Dokdonella</taxon>
    </lineage>
</organism>
<sequence length="379" mass="40439">MQQRAARPFRIVVLGGYGLFGARIVRALAGDDGLELVVAGRDAAKAGALAAELDRGGARATIEAMALDIDARGFGERLAALAPALVVHTAGPFQHRDYAVARAALALGAHYVDLADGRDFVAGFAALDAEARAAGRRAISGASSVPGLSGAVVAALADRFGRLDAIETAISPGNRTPRGLATTRAILGYVGRAYPLLDRGHWRRAHGWQSLRRLRVPGIGTRWLARCEVPDLCVLAQRYPSLRSCDFRAGLELRRMHFGLWLASWAVRCGVLRDFARHAPALLALSERWLDSGSDTGLMQLELRGVDREDVPLHLRWRLVATHGDGPQVPATAAIVLARKLARDELAGAGAGPCLDLFTLDEFLAALDGYAITTTIEAV</sequence>
<name>A0A4V6NNG1_9GAMM</name>